<evidence type="ECO:0000313" key="8">
    <source>
        <dbReference type="EMBL" id="RZF41923.1"/>
    </source>
</evidence>
<keyword evidence="3 5" id="KW-0863">Zinc-finger</keyword>
<evidence type="ECO:0000256" key="3">
    <source>
        <dbReference type="ARBA" id="ARBA00022771"/>
    </source>
</evidence>
<proteinExistence type="predicted"/>
<dbReference type="Gene3D" id="4.10.1110.10">
    <property type="entry name" value="AN1-like Zinc finger"/>
    <property type="match status" value="2"/>
</dbReference>
<name>A0A482X858_LAOST</name>
<dbReference type="SMART" id="SM00154">
    <property type="entry name" value="ZnF_AN1"/>
    <property type="match status" value="2"/>
</dbReference>
<dbReference type="AlphaFoldDB" id="A0A482X858"/>
<dbReference type="FunCoup" id="A0A482X858">
    <property type="interactions" value="1374"/>
</dbReference>
<dbReference type="InterPro" id="IPR003903">
    <property type="entry name" value="UIM_dom"/>
</dbReference>
<dbReference type="PROSITE" id="PS51039">
    <property type="entry name" value="ZF_AN1"/>
    <property type="match status" value="2"/>
</dbReference>
<protein>
    <recommendedName>
        <fullName evidence="7">AN1-type domain-containing protein</fullName>
    </recommendedName>
</protein>
<feature type="domain" description="AN1-type" evidence="7">
    <location>
        <begin position="94"/>
        <end position="142"/>
    </location>
</feature>
<dbReference type="FunFam" id="4.10.1110.10:FF:000003">
    <property type="entry name" value="AN1-type zinc finger protein 2B isoform X1"/>
    <property type="match status" value="1"/>
</dbReference>
<evidence type="ECO:0000259" key="7">
    <source>
        <dbReference type="PROSITE" id="PS51039"/>
    </source>
</evidence>
<dbReference type="Pfam" id="PF01428">
    <property type="entry name" value="zf-AN1"/>
    <property type="match status" value="2"/>
</dbReference>
<dbReference type="InParanoid" id="A0A482X858"/>
<feature type="compositionally biased region" description="Polar residues" evidence="6">
    <location>
        <begin position="192"/>
        <end position="222"/>
    </location>
</feature>
<gene>
    <name evidence="8" type="ORF">LSTR_LSTR005691</name>
</gene>
<evidence type="ECO:0000256" key="6">
    <source>
        <dbReference type="SAM" id="MobiDB-lite"/>
    </source>
</evidence>
<dbReference type="InterPro" id="IPR057357">
    <property type="entry name" value="Znf-C2H2_ZFAND2A/B"/>
</dbReference>
<evidence type="ECO:0000256" key="4">
    <source>
        <dbReference type="ARBA" id="ARBA00022833"/>
    </source>
</evidence>
<evidence type="ECO:0000256" key="1">
    <source>
        <dbReference type="ARBA" id="ARBA00022723"/>
    </source>
</evidence>
<dbReference type="GO" id="GO:0008270">
    <property type="term" value="F:zinc ion binding"/>
    <property type="evidence" value="ECO:0007669"/>
    <property type="project" value="UniProtKB-KW"/>
</dbReference>
<dbReference type="PANTHER" id="PTHR14677:SF20">
    <property type="entry name" value="ZINC FINGER AN1-TYPE CONTAINING 2A-RELATED"/>
    <property type="match status" value="1"/>
</dbReference>
<dbReference type="SUPFAM" id="SSF118310">
    <property type="entry name" value="AN1-like Zinc finger"/>
    <property type="match status" value="2"/>
</dbReference>
<comment type="caution">
    <text evidence="8">The sequence shown here is derived from an EMBL/GenBank/DDBJ whole genome shotgun (WGS) entry which is preliminary data.</text>
</comment>
<dbReference type="PANTHER" id="PTHR14677">
    <property type="entry name" value="ARSENITE INDUCUBLE RNA ASSOCIATED PROTEIN AIP-1-RELATED"/>
    <property type="match status" value="1"/>
</dbReference>
<feature type="compositionally biased region" description="Low complexity" evidence="6">
    <location>
        <begin position="145"/>
        <end position="165"/>
    </location>
</feature>
<feature type="domain" description="AN1-type" evidence="7">
    <location>
        <begin position="4"/>
        <end position="52"/>
    </location>
</feature>
<keyword evidence="4" id="KW-0862">Zinc</keyword>
<keyword evidence="9" id="KW-1185">Reference proteome</keyword>
<keyword evidence="1" id="KW-0479">Metal-binding</keyword>
<dbReference type="GO" id="GO:0045047">
    <property type="term" value="P:protein targeting to ER"/>
    <property type="evidence" value="ECO:0007669"/>
    <property type="project" value="TreeGrafter"/>
</dbReference>
<accession>A0A482X858</accession>
<dbReference type="GO" id="GO:0005783">
    <property type="term" value="C:endoplasmic reticulum"/>
    <property type="evidence" value="ECO:0007669"/>
    <property type="project" value="TreeGrafter"/>
</dbReference>
<dbReference type="GO" id="GO:0043161">
    <property type="term" value="P:proteasome-mediated ubiquitin-dependent protein catabolic process"/>
    <property type="evidence" value="ECO:0007669"/>
    <property type="project" value="TreeGrafter"/>
</dbReference>
<dbReference type="EMBL" id="QKKF02016051">
    <property type="protein sequence ID" value="RZF41923.1"/>
    <property type="molecule type" value="Genomic_DNA"/>
</dbReference>
<dbReference type="Proteomes" id="UP000291343">
    <property type="component" value="Unassembled WGS sequence"/>
</dbReference>
<dbReference type="PROSITE" id="PS50330">
    <property type="entry name" value="UIM"/>
    <property type="match status" value="1"/>
</dbReference>
<organism evidence="8 9">
    <name type="scientific">Laodelphax striatellus</name>
    <name type="common">Small brown planthopper</name>
    <name type="synonym">Delphax striatella</name>
    <dbReference type="NCBI Taxonomy" id="195883"/>
    <lineage>
        <taxon>Eukaryota</taxon>
        <taxon>Metazoa</taxon>
        <taxon>Ecdysozoa</taxon>
        <taxon>Arthropoda</taxon>
        <taxon>Hexapoda</taxon>
        <taxon>Insecta</taxon>
        <taxon>Pterygota</taxon>
        <taxon>Neoptera</taxon>
        <taxon>Paraneoptera</taxon>
        <taxon>Hemiptera</taxon>
        <taxon>Auchenorrhyncha</taxon>
        <taxon>Fulgoroidea</taxon>
        <taxon>Delphacidae</taxon>
        <taxon>Criomorphinae</taxon>
        <taxon>Laodelphax</taxon>
    </lineage>
</organism>
<dbReference type="InterPro" id="IPR035896">
    <property type="entry name" value="AN1-like_Znf"/>
</dbReference>
<reference evidence="8 9" key="1">
    <citation type="journal article" date="2017" name="Gigascience">
        <title>Genome sequence of the small brown planthopper, Laodelphax striatellus.</title>
        <authorList>
            <person name="Zhu J."/>
            <person name="Jiang F."/>
            <person name="Wang X."/>
            <person name="Yang P."/>
            <person name="Bao Y."/>
            <person name="Zhao W."/>
            <person name="Wang W."/>
            <person name="Lu H."/>
            <person name="Wang Q."/>
            <person name="Cui N."/>
            <person name="Li J."/>
            <person name="Chen X."/>
            <person name="Luo L."/>
            <person name="Yu J."/>
            <person name="Kang L."/>
            <person name="Cui F."/>
        </authorList>
    </citation>
    <scope>NUCLEOTIDE SEQUENCE [LARGE SCALE GENOMIC DNA]</scope>
    <source>
        <strain evidence="8">Lst14</strain>
    </source>
</reference>
<evidence type="ECO:0000256" key="2">
    <source>
        <dbReference type="ARBA" id="ARBA00022737"/>
    </source>
</evidence>
<keyword evidence="2" id="KW-0677">Repeat</keyword>
<evidence type="ECO:0000313" key="9">
    <source>
        <dbReference type="Proteomes" id="UP000291343"/>
    </source>
</evidence>
<dbReference type="STRING" id="195883.A0A482X858"/>
<feature type="region of interest" description="Disordered" evidence="6">
    <location>
        <begin position="145"/>
        <end position="222"/>
    </location>
</feature>
<dbReference type="InterPro" id="IPR000058">
    <property type="entry name" value="Znf_AN1"/>
</dbReference>
<evidence type="ECO:0000256" key="5">
    <source>
        <dbReference type="PROSITE-ProRule" id="PRU00449"/>
    </source>
</evidence>
<sequence length="222" mass="24542">MEFPDLGKHCSESTCKKLDFLPVKCDACSRIFCMDHMSYTGHACESAYKKNVQVPVCPLCNTPIPTSRGDPPDIAVSAHIDSQCQSQPAKDRRKVYTHRCAAKGCKSKEMIPLVCNECTLNFCLKHRHTIDHNCLGKKAALRNKAASAAQSRQQQQSDRNNSNSNTTKNIQGDMDEDEALARALQLSMDQEAAQQASWGSRNRPIASQDQHRQGTNSSCALS</sequence>
<dbReference type="Pfam" id="PF25403">
    <property type="entry name" value="zf-C2H2_ZFAND2"/>
    <property type="match status" value="1"/>
</dbReference>
<dbReference type="OrthoDB" id="431929at2759"/>